<keyword evidence="3" id="KW-1185">Reference proteome</keyword>
<dbReference type="InterPro" id="IPR036291">
    <property type="entry name" value="NAD(P)-bd_dom_sf"/>
</dbReference>
<feature type="domain" description="NAD(P)-binding" evidence="1">
    <location>
        <begin position="1"/>
        <end position="132"/>
    </location>
</feature>
<accession>A0A069D1L7</accession>
<gene>
    <name evidence="2" type="ORF">WOSG25_080730</name>
</gene>
<evidence type="ECO:0000313" key="2">
    <source>
        <dbReference type="EMBL" id="GAK31241.1"/>
    </source>
</evidence>
<reference evidence="3" key="1">
    <citation type="journal article" date="2014" name="Genome Announc.">
        <title>Draft genome sequence of Weissella oryzae SG25T, isolated from fermented rice grains.</title>
        <authorList>
            <person name="Tanizawa Y."/>
            <person name="Fujisawa T."/>
            <person name="Mochizuki T."/>
            <person name="Kaminuma E."/>
            <person name="Suzuki Y."/>
            <person name="Nakamura Y."/>
            <person name="Tohno M."/>
        </authorList>
    </citation>
    <scope>NUCLEOTIDE SEQUENCE [LARGE SCALE GENOMIC DNA]</scope>
    <source>
        <strain evidence="3">DSM 25784 / JCM 18191 / LMG 30913 / SG25</strain>
    </source>
</reference>
<dbReference type="SUPFAM" id="SSF51735">
    <property type="entry name" value="NAD(P)-binding Rossmann-fold domains"/>
    <property type="match status" value="1"/>
</dbReference>
<dbReference type="EMBL" id="DF820491">
    <property type="protein sequence ID" value="GAK31241.1"/>
    <property type="molecule type" value="Genomic_DNA"/>
</dbReference>
<evidence type="ECO:0000259" key="1">
    <source>
        <dbReference type="Pfam" id="PF13460"/>
    </source>
</evidence>
<sequence>MEEQDIVYANLGPSPMAEMAKAVVKAAEKSNVRRLIWVATIGIYEEEPKAAIPEMRLQGGMMDDPNSYIGDEPLGADIIEASSIISTIIRPNLLTNDGQSDYVINARTDQVEVAEVSRGNVAHFISQLILQPEQYQNDSVAITNL</sequence>
<dbReference type="Pfam" id="PF13460">
    <property type="entry name" value="NAD_binding_10"/>
    <property type="match status" value="1"/>
</dbReference>
<name>A0A069D1L7_WEIOS</name>
<dbReference type="OrthoDB" id="9803892at2"/>
<dbReference type="Gene3D" id="3.40.50.720">
    <property type="entry name" value="NAD(P)-binding Rossmann-like Domain"/>
    <property type="match status" value="1"/>
</dbReference>
<protein>
    <submittedName>
        <fullName evidence="2">NAD-dependent epimerase/dehydratase family protein</fullName>
    </submittedName>
</protein>
<dbReference type="AlphaFoldDB" id="A0A069D1L7"/>
<dbReference type="Proteomes" id="UP000030643">
    <property type="component" value="Unassembled WGS sequence"/>
</dbReference>
<evidence type="ECO:0000313" key="3">
    <source>
        <dbReference type="Proteomes" id="UP000030643"/>
    </source>
</evidence>
<proteinExistence type="predicted"/>
<dbReference type="STRING" id="1329250.WOSG25_080730"/>
<organism evidence="2 3">
    <name type="scientific">Weissella oryzae (strain DSM 25784 / JCM 18191 / LMG 30913 / SG25)</name>
    <dbReference type="NCBI Taxonomy" id="1329250"/>
    <lineage>
        <taxon>Bacteria</taxon>
        <taxon>Bacillati</taxon>
        <taxon>Bacillota</taxon>
        <taxon>Bacilli</taxon>
        <taxon>Lactobacillales</taxon>
        <taxon>Lactobacillaceae</taxon>
        <taxon>Weissella</taxon>
    </lineage>
</organism>
<dbReference type="InterPro" id="IPR016040">
    <property type="entry name" value="NAD(P)-bd_dom"/>
</dbReference>
<dbReference type="eggNOG" id="COG0702">
    <property type="taxonomic scope" value="Bacteria"/>
</dbReference>